<gene>
    <name evidence="2" type="ORF">J41TS12_14500</name>
</gene>
<keyword evidence="1" id="KW-1133">Transmembrane helix</keyword>
<protein>
    <recommendedName>
        <fullName evidence="4">DUF1129 family protein</fullName>
    </recommendedName>
</protein>
<feature type="transmembrane region" description="Helical" evidence="1">
    <location>
        <begin position="179"/>
        <end position="201"/>
    </location>
</feature>
<evidence type="ECO:0000313" key="2">
    <source>
        <dbReference type="EMBL" id="GIO36589.1"/>
    </source>
</evidence>
<dbReference type="RefSeq" id="WP_212938930.1">
    <property type="nucleotide sequence ID" value="NZ_BORR01000004.1"/>
</dbReference>
<reference evidence="2 3" key="1">
    <citation type="submission" date="2021-03" db="EMBL/GenBank/DDBJ databases">
        <title>Antimicrobial resistance genes in bacteria isolated from Japanese honey, and their potential for conferring macrolide and lincosamide resistance in the American foulbrood pathogen Paenibacillus larvae.</title>
        <authorList>
            <person name="Okamoto M."/>
            <person name="Kumagai M."/>
            <person name="Kanamori H."/>
            <person name="Takamatsu D."/>
        </authorList>
    </citation>
    <scope>NUCLEOTIDE SEQUENCE [LARGE SCALE GENOMIC DNA]</scope>
    <source>
        <strain evidence="2 3">J41TS12</strain>
    </source>
</reference>
<feature type="transmembrane region" description="Helical" evidence="1">
    <location>
        <begin position="99"/>
        <end position="119"/>
    </location>
</feature>
<proteinExistence type="predicted"/>
<dbReference type="AlphaFoldDB" id="A0A919XPH6"/>
<keyword evidence="3" id="KW-1185">Reference proteome</keyword>
<keyword evidence="1" id="KW-0812">Transmembrane</keyword>
<sequence length="234" mass="26477">MNKNINKPELQAIKLQMNDSHRAYFQEVSKLLYKATDESTRLTEARADRALLQLARQIVRLEAQGRPVEQLLQGPPAAFAEQLVDDIRMRRPRTAQEKLHYYVLIAWSAITWVFFIYMFRGYFSLWLEGTAPVYEISTTLLLLIAALAVASIELMTRFLGTDSRNSKEETPSAPSRRKLSLKSIGMYVVFVVLVSVGGLILDRMLPVFPVTPLQSLIIFAIGLAGQIALFRSSK</sequence>
<feature type="transmembrane region" description="Helical" evidence="1">
    <location>
        <begin position="213"/>
        <end position="230"/>
    </location>
</feature>
<organism evidence="2 3">
    <name type="scientific">Paenibacillus antibioticophila</name>
    <dbReference type="NCBI Taxonomy" id="1274374"/>
    <lineage>
        <taxon>Bacteria</taxon>
        <taxon>Bacillati</taxon>
        <taxon>Bacillota</taxon>
        <taxon>Bacilli</taxon>
        <taxon>Bacillales</taxon>
        <taxon>Paenibacillaceae</taxon>
        <taxon>Paenibacillus</taxon>
    </lineage>
</organism>
<dbReference type="EMBL" id="BORR01000004">
    <property type="protein sequence ID" value="GIO36589.1"/>
    <property type="molecule type" value="Genomic_DNA"/>
</dbReference>
<evidence type="ECO:0008006" key="4">
    <source>
        <dbReference type="Google" id="ProtNLM"/>
    </source>
</evidence>
<evidence type="ECO:0000313" key="3">
    <source>
        <dbReference type="Proteomes" id="UP000681162"/>
    </source>
</evidence>
<evidence type="ECO:0000256" key="1">
    <source>
        <dbReference type="SAM" id="Phobius"/>
    </source>
</evidence>
<accession>A0A919XPH6</accession>
<comment type="caution">
    <text evidence="2">The sequence shown here is derived from an EMBL/GenBank/DDBJ whole genome shotgun (WGS) entry which is preliminary data.</text>
</comment>
<dbReference type="Proteomes" id="UP000681162">
    <property type="component" value="Unassembled WGS sequence"/>
</dbReference>
<dbReference type="SUPFAM" id="SSF158560">
    <property type="entry name" value="BH3980-like"/>
    <property type="match status" value="1"/>
</dbReference>
<feature type="transmembrane region" description="Helical" evidence="1">
    <location>
        <begin position="139"/>
        <end position="159"/>
    </location>
</feature>
<name>A0A919XPH6_9BACL</name>
<keyword evidence="1" id="KW-0472">Membrane</keyword>